<evidence type="ECO:0008006" key="5">
    <source>
        <dbReference type="Google" id="ProtNLM"/>
    </source>
</evidence>
<dbReference type="AlphaFoldDB" id="A0A5C1YFD5"/>
<dbReference type="InterPro" id="IPR012334">
    <property type="entry name" value="Pectin_lyas_fold"/>
</dbReference>
<evidence type="ECO:0000256" key="2">
    <source>
        <dbReference type="SAM" id="SignalP"/>
    </source>
</evidence>
<proteinExistence type="predicted"/>
<feature type="region of interest" description="Disordered" evidence="1">
    <location>
        <begin position="29"/>
        <end position="48"/>
    </location>
</feature>
<name>A0A5C1YFD5_9MICO</name>
<reference evidence="3 4" key="1">
    <citation type="submission" date="2019-09" db="EMBL/GenBank/DDBJ databases">
        <title>Genome sequencing of strain KACC 19306.</title>
        <authorList>
            <person name="Heo J."/>
            <person name="Kim S.-J."/>
            <person name="Kim J.-S."/>
            <person name="Hong S.-B."/>
            <person name="Kwon S.-W."/>
        </authorList>
    </citation>
    <scope>NUCLEOTIDE SEQUENCE [LARGE SCALE GENOMIC DNA]</scope>
    <source>
        <strain evidence="3 4">KACC 19306</strain>
    </source>
</reference>
<gene>
    <name evidence="3" type="ORF">FLP10_06915</name>
</gene>
<dbReference type="OrthoDB" id="7273921at2"/>
<keyword evidence="2" id="KW-0732">Signal</keyword>
<keyword evidence="4" id="KW-1185">Reference proteome</keyword>
<dbReference type="Gene3D" id="2.160.20.10">
    <property type="entry name" value="Single-stranded right-handed beta-helix, Pectin lyase-like"/>
    <property type="match status" value="1"/>
</dbReference>
<dbReference type="InterPro" id="IPR011050">
    <property type="entry name" value="Pectin_lyase_fold/virulence"/>
</dbReference>
<dbReference type="EMBL" id="CP043505">
    <property type="protein sequence ID" value="QEO14180.1"/>
    <property type="molecule type" value="Genomic_DNA"/>
</dbReference>
<evidence type="ECO:0000313" key="4">
    <source>
        <dbReference type="Proteomes" id="UP000324678"/>
    </source>
</evidence>
<dbReference type="PROSITE" id="PS51318">
    <property type="entry name" value="TAT"/>
    <property type="match status" value="1"/>
</dbReference>
<sequence>MPDTRRAFLALTAFGGLGAVAAARAPEASAQAGSTMRGGAPGRGRPGASVTAADAGLVGDGATDDAPAIQAAFDAGAGAIDFEAGRTYLLDSPVFLDRGTYDQFVLNLDGATLKLGPNLPSTDAFWREPEVRWAVFPNTKRGAWSPARGTVTVDASTRASGKSVGALVSLTVRAGTIDGDGGNTGFSFANRTGSRFEGVVLLAGRALLSWADYSDLNVFVQCHNRAGGPANAVLVEQISSGDGLLMASCKADGSVWLARLKYSRGAEITGTVTGRIELDSCAGVRIGAAHQEAPVSNATMLAIRGSKVTVDTSVLYLTRGKSAQPPAITIDDSTTDEHTELVLRDSQELRALASEDVPLGALVSVVKPAESTTVTARGLTALTTAPGTGGVWLASPGVAIGGSDEIAAAIAAAPAVVATGDWVLARRGGVWTVQPLAAAPAPGLKRPELLRAQGSSGDVSGGTLPAATSLSYVVMARNAAGETSARSPIAPAMAGQARTVKLVVRIDAAPCELRIWRYRGGSTTPDAYLSIPCARPKVTLYDFGAHLSGYAWLPGEAGR</sequence>
<dbReference type="KEGG" id="ail:FLP10_06915"/>
<evidence type="ECO:0000256" key="1">
    <source>
        <dbReference type="SAM" id="MobiDB-lite"/>
    </source>
</evidence>
<accession>A0A5C1YFD5</accession>
<protein>
    <recommendedName>
        <fullName evidence="5">Pectate lyase superfamily protein domain-containing protein</fullName>
    </recommendedName>
</protein>
<organism evidence="3 4">
    <name type="scientific">Agromyces intestinalis</name>
    <dbReference type="NCBI Taxonomy" id="2592652"/>
    <lineage>
        <taxon>Bacteria</taxon>
        <taxon>Bacillati</taxon>
        <taxon>Actinomycetota</taxon>
        <taxon>Actinomycetes</taxon>
        <taxon>Micrococcales</taxon>
        <taxon>Microbacteriaceae</taxon>
        <taxon>Agromyces</taxon>
    </lineage>
</organism>
<dbReference type="Proteomes" id="UP000324678">
    <property type="component" value="Chromosome"/>
</dbReference>
<dbReference type="InterPro" id="IPR006311">
    <property type="entry name" value="TAT_signal"/>
</dbReference>
<dbReference type="RefSeq" id="WP_149160201.1">
    <property type="nucleotide sequence ID" value="NZ_CP043505.1"/>
</dbReference>
<dbReference type="SUPFAM" id="SSF51126">
    <property type="entry name" value="Pectin lyase-like"/>
    <property type="match status" value="1"/>
</dbReference>
<feature type="signal peptide" evidence="2">
    <location>
        <begin position="1"/>
        <end position="21"/>
    </location>
</feature>
<evidence type="ECO:0000313" key="3">
    <source>
        <dbReference type="EMBL" id="QEO14180.1"/>
    </source>
</evidence>
<feature type="chain" id="PRO_5039064458" description="Pectate lyase superfamily protein domain-containing protein" evidence="2">
    <location>
        <begin position="22"/>
        <end position="559"/>
    </location>
</feature>